<dbReference type="GeneID" id="66109829"/>
<keyword evidence="4" id="KW-0597">Phosphoprotein</keyword>
<dbReference type="InterPro" id="IPR023214">
    <property type="entry name" value="HAD_sf"/>
</dbReference>
<keyword evidence="3" id="KW-1003">Cell membrane</keyword>
<evidence type="ECO:0000256" key="3">
    <source>
        <dbReference type="ARBA" id="ARBA00022475"/>
    </source>
</evidence>
<comment type="subcellular location">
    <subcellularLocation>
        <location evidence="1">Cell membrane</location>
        <topology evidence="1">Multi-pass membrane protein</topology>
    </subcellularLocation>
</comment>
<dbReference type="EMBL" id="MU250576">
    <property type="protein sequence ID" value="KAG7440173.1"/>
    <property type="molecule type" value="Genomic_DNA"/>
</dbReference>
<keyword evidence="5" id="KW-0460">Magnesium</keyword>
<dbReference type="PANTHER" id="PTHR43520:SF5">
    <property type="entry name" value="CATION-TRANSPORTING P-TYPE ATPASE-RELATED"/>
    <property type="match status" value="1"/>
</dbReference>
<evidence type="ECO:0000313" key="9">
    <source>
        <dbReference type="Proteomes" id="UP000812287"/>
    </source>
</evidence>
<dbReference type="RefSeq" id="XP_043033673.1">
    <property type="nucleotide sequence ID" value="XM_043187532.1"/>
</dbReference>
<dbReference type="GO" id="GO:0043682">
    <property type="term" value="F:P-type divalent copper transporter activity"/>
    <property type="evidence" value="ECO:0007669"/>
    <property type="project" value="TreeGrafter"/>
</dbReference>
<dbReference type="GO" id="GO:0005886">
    <property type="term" value="C:plasma membrane"/>
    <property type="evidence" value="ECO:0007669"/>
    <property type="project" value="UniProtKB-SubCell"/>
</dbReference>
<keyword evidence="6" id="KW-1278">Translocase</keyword>
<evidence type="ECO:0000256" key="6">
    <source>
        <dbReference type="ARBA" id="ARBA00022967"/>
    </source>
</evidence>
<accession>A0A9P7VFV0</accession>
<dbReference type="GO" id="GO:0055070">
    <property type="term" value="P:copper ion homeostasis"/>
    <property type="evidence" value="ECO:0007669"/>
    <property type="project" value="TreeGrafter"/>
</dbReference>
<proteinExistence type="predicted"/>
<keyword evidence="3" id="KW-0472">Membrane</keyword>
<evidence type="ECO:0000256" key="5">
    <source>
        <dbReference type="ARBA" id="ARBA00022842"/>
    </source>
</evidence>
<organism evidence="8 9">
    <name type="scientific">Guyanagaster necrorhizus</name>
    <dbReference type="NCBI Taxonomy" id="856835"/>
    <lineage>
        <taxon>Eukaryota</taxon>
        <taxon>Fungi</taxon>
        <taxon>Dikarya</taxon>
        <taxon>Basidiomycota</taxon>
        <taxon>Agaricomycotina</taxon>
        <taxon>Agaricomycetes</taxon>
        <taxon>Agaricomycetidae</taxon>
        <taxon>Agaricales</taxon>
        <taxon>Marasmiineae</taxon>
        <taxon>Physalacriaceae</taxon>
        <taxon>Guyanagaster</taxon>
    </lineage>
</organism>
<evidence type="ECO:0000313" key="8">
    <source>
        <dbReference type="EMBL" id="KAG7440173.1"/>
    </source>
</evidence>
<evidence type="ECO:0000256" key="7">
    <source>
        <dbReference type="ARBA" id="ARBA00023065"/>
    </source>
</evidence>
<dbReference type="GO" id="GO:0000166">
    <property type="term" value="F:nucleotide binding"/>
    <property type="evidence" value="ECO:0007669"/>
    <property type="project" value="InterPro"/>
</dbReference>
<keyword evidence="2" id="KW-0813">Transport</keyword>
<evidence type="ECO:0000256" key="2">
    <source>
        <dbReference type="ARBA" id="ARBA00022448"/>
    </source>
</evidence>
<protein>
    <submittedName>
        <fullName evidence="8">Uncharacterized protein</fullName>
    </submittedName>
</protein>
<dbReference type="Pfam" id="PF00702">
    <property type="entry name" value="Hydrolase"/>
    <property type="match status" value="1"/>
</dbReference>
<dbReference type="InterPro" id="IPR023299">
    <property type="entry name" value="ATPase_P-typ_cyto_dom_N"/>
</dbReference>
<sequence length="101" mass="10759">MLDAGKSVFAITVDRVFLAAFGLEDDIRPESTEVVSSLVARGISVSMLSGDHQKAVDGVCRQLGVKGVQARGNCLPEDKRDIVRITSWSASCAPGDVRVRA</sequence>
<dbReference type="InterPro" id="IPR036412">
    <property type="entry name" value="HAD-like_sf"/>
</dbReference>
<keyword evidence="7" id="KW-0406">Ion transport</keyword>
<dbReference type="SUPFAM" id="SSF56784">
    <property type="entry name" value="HAD-like"/>
    <property type="match status" value="1"/>
</dbReference>
<reference evidence="8" key="1">
    <citation type="submission" date="2020-11" db="EMBL/GenBank/DDBJ databases">
        <title>Adaptations for nitrogen fixation in a non-lichenized fungal sporocarp promotes dispersal by wood-feeding termites.</title>
        <authorList>
            <consortium name="DOE Joint Genome Institute"/>
            <person name="Koch R.A."/>
            <person name="Yoon G."/>
            <person name="Arayal U."/>
            <person name="Lail K."/>
            <person name="Amirebrahimi M."/>
            <person name="Labutti K."/>
            <person name="Lipzen A."/>
            <person name="Riley R."/>
            <person name="Barry K."/>
            <person name="Henrissat B."/>
            <person name="Grigoriev I.V."/>
            <person name="Herr J.R."/>
            <person name="Aime M.C."/>
        </authorList>
    </citation>
    <scope>NUCLEOTIDE SEQUENCE</scope>
    <source>
        <strain evidence="8">MCA 3950</strain>
    </source>
</reference>
<name>A0A9P7VFV0_9AGAR</name>
<dbReference type="GO" id="GO:0005507">
    <property type="term" value="F:copper ion binding"/>
    <property type="evidence" value="ECO:0007669"/>
    <property type="project" value="TreeGrafter"/>
</dbReference>
<dbReference type="OrthoDB" id="432719at2759"/>
<dbReference type="Proteomes" id="UP000812287">
    <property type="component" value="Unassembled WGS sequence"/>
</dbReference>
<dbReference type="AlphaFoldDB" id="A0A9P7VFV0"/>
<dbReference type="Gene3D" id="3.40.1110.10">
    <property type="entry name" value="Calcium-transporting ATPase, cytoplasmic domain N"/>
    <property type="match status" value="1"/>
</dbReference>
<comment type="caution">
    <text evidence="8">The sequence shown here is derived from an EMBL/GenBank/DDBJ whole genome shotgun (WGS) entry which is preliminary data.</text>
</comment>
<evidence type="ECO:0000256" key="4">
    <source>
        <dbReference type="ARBA" id="ARBA00022553"/>
    </source>
</evidence>
<dbReference type="Gene3D" id="3.40.50.1000">
    <property type="entry name" value="HAD superfamily/HAD-like"/>
    <property type="match status" value="1"/>
</dbReference>
<evidence type="ECO:0000256" key="1">
    <source>
        <dbReference type="ARBA" id="ARBA00004651"/>
    </source>
</evidence>
<keyword evidence="9" id="KW-1185">Reference proteome</keyword>
<gene>
    <name evidence="8" type="ORF">BT62DRAFT_938380</name>
</gene>
<dbReference type="PANTHER" id="PTHR43520">
    <property type="entry name" value="ATP7, ISOFORM B"/>
    <property type="match status" value="1"/>
</dbReference>